<gene>
    <name evidence="1" type="ORF">EYC84_002276</name>
</gene>
<dbReference type="Proteomes" id="UP000322873">
    <property type="component" value="Unassembled WGS sequence"/>
</dbReference>
<evidence type="ECO:0000313" key="2">
    <source>
        <dbReference type="Proteomes" id="UP000322873"/>
    </source>
</evidence>
<keyword evidence="2" id="KW-1185">Reference proteome</keyword>
<name>A0A5M9JKA6_MONFR</name>
<dbReference type="VEuPathDB" id="FungiDB:MFRU_076g00240"/>
<accession>A0A5M9JKA6</accession>
<dbReference type="AlphaFoldDB" id="A0A5M9JKA6"/>
<evidence type="ECO:0000313" key="1">
    <source>
        <dbReference type="EMBL" id="KAA8569938.1"/>
    </source>
</evidence>
<organism evidence="1 2">
    <name type="scientific">Monilinia fructicola</name>
    <name type="common">Brown rot fungus</name>
    <name type="synonym">Ciboria fructicola</name>
    <dbReference type="NCBI Taxonomy" id="38448"/>
    <lineage>
        <taxon>Eukaryota</taxon>
        <taxon>Fungi</taxon>
        <taxon>Dikarya</taxon>
        <taxon>Ascomycota</taxon>
        <taxon>Pezizomycotina</taxon>
        <taxon>Leotiomycetes</taxon>
        <taxon>Helotiales</taxon>
        <taxon>Sclerotiniaceae</taxon>
        <taxon>Monilinia</taxon>
    </lineage>
</organism>
<comment type="caution">
    <text evidence="1">The sequence shown here is derived from an EMBL/GenBank/DDBJ whole genome shotgun (WGS) entry which is preliminary data.</text>
</comment>
<proteinExistence type="predicted"/>
<sequence>MWTSKERFLACYSDYDWVIMCYGIPSAGVICAELIKEMENPAVQPVYYLPRSEVIQNLSLLVGFLDWARPTAANHELCGRMQQIVKRTLDKILDPPKININPQASSATEVTISDNGLEHTTMEDLDWLDTIDWAKAPFLDFRMEG</sequence>
<protein>
    <submittedName>
        <fullName evidence="1">Uncharacterized protein</fullName>
    </submittedName>
</protein>
<dbReference type="EMBL" id="VICG01000007">
    <property type="protein sequence ID" value="KAA8569938.1"/>
    <property type="molecule type" value="Genomic_DNA"/>
</dbReference>
<reference evidence="1 2" key="1">
    <citation type="submission" date="2019-06" db="EMBL/GenBank/DDBJ databases">
        <title>Genome Sequence of the Brown Rot Fungal Pathogen Monilinia fructicola.</title>
        <authorList>
            <person name="De Miccolis Angelini R.M."/>
            <person name="Landi L."/>
            <person name="Abate D."/>
            <person name="Pollastro S."/>
            <person name="Romanazzi G."/>
            <person name="Faretra F."/>
        </authorList>
    </citation>
    <scope>NUCLEOTIDE SEQUENCE [LARGE SCALE GENOMIC DNA]</scope>
    <source>
        <strain evidence="1 2">Mfrc123</strain>
    </source>
</reference>